<dbReference type="EMBL" id="LAZR01054386">
    <property type="protein sequence ID" value="KKK78672.1"/>
    <property type="molecule type" value="Genomic_DNA"/>
</dbReference>
<accession>A0A0F8YB29</accession>
<name>A0A0F8YB29_9ZZZZ</name>
<sequence length="62" mass="6925">MSDAPERDRAAELVALLDEYKHGGFGTVEIHLPGRRFVCSFEDLQVAVRRIVAGAELLPWSE</sequence>
<evidence type="ECO:0000313" key="1">
    <source>
        <dbReference type="EMBL" id="KKK78672.1"/>
    </source>
</evidence>
<proteinExistence type="predicted"/>
<organism evidence="1">
    <name type="scientific">marine sediment metagenome</name>
    <dbReference type="NCBI Taxonomy" id="412755"/>
    <lineage>
        <taxon>unclassified sequences</taxon>
        <taxon>metagenomes</taxon>
        <taxon>ecological metagenomes</taxon>
    </lineage>
</organism>
<dbReference type="AlphaFoldDB" id="A0A0F8YB29"/>
<protein>
    <submittedName>
        <fullName evidence="1">Uncharacterized protein</fullName>
    </submittedName>
</protein>
<gene>
    <name evidence="1" type="ORF">LCGC14_2841210</name>
</gene>
<comment type="caution">
    <text evidence="1">The sequence shown here is derived from an EMBL/GenBank/DDBJ whole genome shotgun (WGS) entry which is preliminary data.</text>
</comment>
<reference evidence="1" key="1">
    <citation type="journal article" date="2015" name="Nature">
        <title>Complex archaea that bridge the gap between prokaryotes and eukaryotes.</title>
        <authorList>
            <person name="Spang A."/>
            <person name="Saw J.H."/>
            <person name="Jorgensen S.L."/>
            <person name="Zaremba-Niedzwiedzka K."/>
            <person name="Martijn J."/>
            <person name="Lind A.E."/>
            <person name="van Eijk R."/>
            <person name="Schleper C."/>
            <person name="Guy L."/>
            <person name="Ettema T.J."/>
        </authorList>
    </citation>
    <scope>NUCLEOTIDE SEQUENCE</scope>
</reference>